<name>A0ABT0XYC5_9ACTN</name>
<protein>
    <submittedName>
        <fullName evidence="1">DUF5995 family protein</fullName>
    </submittedName>
</protein>
<dbReference type="EMBL" id="JAMQOL010000017">
    <property type="protein sequence ID" value="MCM4078776.1"/>
    <property type="molecule type" value="Genomic_DNA"/>
</dbReference>
<dbReference type="Pfam" id="PF19458">
    <property type="entry name" value="DUF5995"/>
    <property type="match status" value="1"/>
</dbReference>
<sequence>MTGFDRGLARDSAELLRVKRLELSSLAIPAGRGWSPLQERVAEALDGHPAGIGEVVKRLVTLQEILDELPPSRAANRVSAFNELYLKITRRVEAALVTGVNSADFLELLDVEFAKRYFDALTLWNNDDEQTPDVWEVLFKRAGDVRVSRLAAAMLGVNAHINHDLALALIGTWNELGAPEAGDEMIHPDYLLVNEIFYEEIPPLRRGFATRWQLELDEFVGPLDDWSQRILVTVTRARAWDQARRLWLLRHDTEDFEQARRTMDRAASLLAEWAIVGDRLVSHTGTGVTLSWRLLRRLLTTPEADR</sequence>
<comment type="caution">
    <text evidence="1">The sequence shown here is derived from an EMBL/GenBank/DDBJ whole genome shotgun (WGS) entry which is preliminary data.</text>
</comment>
<organism evidence="1 2">
    <name type="scientific">Paractinoplanes hotanensis</name>
    <dbReference type="NCBI Taxonomy" id="2906497"/>
    <lineage>
        <taxon>Bacteria</taxon>
        <taxon>Bacillati</taxon>
        <taxon>Actinomycetota</taxon>
        <taxon>Actinomycetes</taxon>
        <taxon>Micromonosporales</taxon>
        <taxon>Micromonosporaceae</taxon>
        <taxon>Paractinoplanes</taxon>
    </lineage>
</organism>
<evidence type="ECO:0000313" key="1">
    <source>
        <dbReference type="EMBL" id="MCM4078776.1"/>
    </source>
</evidence>
<accession>A0ABT0XYC5</accession>
<dbReference type="RefSeq" id="WP_251798631.1">
    <property type="nucleotide sequence ID" value="NZ_JAMQOL010000017.1"/>
</dbReference>
<gene>
    <name evidence="1" type="ORF">LXN57_14470</name>
</gene>
<keyword evidence="2" id="KW-1185">Reference proteome</keyword>
<dbReference type="InterPro" id="IPR046037">
    <property type="entry name" value="DUF5995"/>
</dbReference>
<evidence type="ECO:0000313" key="2">
    <source>
        <dbReference type="Proteomes" id="UP001523216"/>
    </source>
</evidence>
<proteinExistence type="predicted"/>
<reference evidence="1 2" key="1">
    <citation type="submission" date="2022-06" db="EMBL/GenBank/DDBJ databases">
        <title>Actinoplanes abujensis sp. nov., isolated from Nigerian arid soil.</title>
        <authorList>
            <person name="Ding P."/>
        </authorList>
    </citation>
    <scope>NUCLEOTIDE SEQUENCE [LARGE SCALE GENOMIC DNA]</scope>
    <source>
        <strain evidence="2">TRM88002</strain>
    </source>
</reference>
<dbReference type="Proteomes" id="UP001523216">
    <property type="component" value="Unassembled WGS sequence"/>
</dbReference>